<comment type="caution">
    <text evidence="2">The sequence shown here is derived from an EMBL/GenBank/DDBJ whole genome shotgun (WGS) entry which is preliminary data.</text>
</comment>
<gene>
    <name evidence="2" type="ORF">EFY79_12370</name>
</gene>
<dbReference type="RefSeq" id="WP_123121027.1">
    <property type="nucleotide sequence ID" value="NZ_RJJR01000009.1"/>
</dbReference>
<reference evidence="2 3" key="1">
    <citation type="submission" date="2018-11" db="EMBL/GenBank/DDBJ databases">
        <title>Draft genome sequence of Ferruginibacter sp. BO-59.</title>
        <authorList>
            <person name="Im W.T."/>
        </authorList>
    </citation>
    <scope>NUCLEOTIDE SEQUENCE [LARGE SCALE GENOMIC DNA]</scope>
    <source>
        <strain evidence="2 3">BO-59</strain>
    </source>
</reference>
<proteinExistence type="predicted"/>
<name>A0A3M9NEM3_9BACT</name>
<feature type="transmembrane region" description="Helical" evidence="1">
    <location>
        <begin position="80"/>
        <end position="102"/>
    </location>
</feature>
<evidence type="ECO:0000256" key="1">
    <source>
        <dbReference type="SAM" id="Phobius"/>
    </source>
</evidence>
<sequence>MKNERKISDVDIESVMGRLLITGVIISGALILFGGVYYLLERGLSIPHYKTFVGEPSHLRSVKQIFKGVIHFDSLSIIQLGLLLLIATPISRVIFSVIGFFFEKDYLYVVISFIVLIIIAYSIFSVATG</sequence>
<keyword evidence="1" id="KW-0812">Transmembrane</keyword>
<dbReference type="EMBL" id="RJJR01000009">
    <property type="protein sequence ID" value="RNI35747.1"/>
    <property type="molecule type" value="Genomic_DNA"/>
</dbReference>
<evidence type="ECO:0000313" key="2">
    <source>
        <dbReference type="EMBL" id="RNI35747.1"/>
    </source>
</evidence>
<organism evidence="2 3">
    <name type="scientific">Hanamia caeni</name>
    <dbReference type="NCBI Taxonomy" id="2294116"/>
    <lineage>
        <taxon>Bacteria</taxon>
        <taxon>Pseudomonadati</taxon>
        <taxon>Bacteroidota</taxon>
        <taxon>Chitinophagia</taxon>
        <taxon>Chitinophagales</taxon>
        <taxon>Chitinophagaceae</taxon>
        <taxon>Hanamia</taxon>
    </lineage>
</organism>
<keyword evidence="1" id="KW-1133">Transmembrane helix</keyword>
<dbReference type="Proteomes" id="UP000267223">
    <property type="component" value="Unassembled WGS sequence"/>
</dbReference>
<dbReference type="OrthoDB" id="1072981at2"/>
<dbReference type="AlphaFoldDB" id="A0A3M9NEM3"/>
<dbReference type="Pfam" id="PF07843">
    <property type="entry name" value="DUF1634"/>
    <property type="match status" value="1"/>
</dbReference>
<feature type="transmembrane region" description="Helical" evidence="1">
    <location>
        <begin position="108"/>
        <end position="127"/>
    </location>
</feature>
<feature type="transmembrane region" description="Helical" evidence="1">
    <location>
        <begin position="20"/>
        <end position="40"/>
    </location>
</feature>
<evidence type="ECO:0000313" key="3">
    <source>
        <dbReference type="Proteomes" id="UP000267223"/>
    </source>
</evidence>
<dbReference type="InterPro" id="IPR012861">
    <property type="entry name" value="DUF1634"/>
</dbReference>
<protein>
    <submittedName>
        <fullName evidence="2">DUF1634 domain-containing protein</fullName>
    </submittedName>
</protein>
<accession>A0A3M9NEM3</accession>
<keyword evidence="1" id="KW-0472">Membrane</keyword>
<keyword evidence="3" id="KW-1185">Reference proteome</keyword>